<dbReference type="PROSITE" id="PS50968">
    <property type="entry name" value="BIOTINYL_LIPOYL"/>
    <property type="match status" value="1"/>
</dbReference>
<evidence type="ECO:0000256" key="5">
    <source>
        <dbReference type="ARBA" id="ARBA00012945"/>
    </source>
</evidence>
<dbReference type="Gene3D" id="3.30.559.10">
    <property type="entry name" value="Chloramphenicol acetyltransferase-like domain"/>
    <property type="match status" value="1"/>
</dbReference>
<evidence type="ECO:0000256" key="10">
    <source>
        <dbReference type="ARBA" id="ARBA00022946"/>
    </source>
</evidence>
<dbReference type="PROSITE" id="PS00189">
    <property type="entry name" value="LIPOYL"/>
    <property type="match status" value="1"/>
</dbReference>
<evidence type="ECO:0000256" key="7">
    <source>
        <dbReference type="ARBA" id="ARBA00022532"/>
    </source>
</evidence>
<evidence type="ECO:0000256" key="11">
    <source>
        <dbReference type="ARBA" id="ARBA00023128"/>
    </source>
</evidence>
<reference evidence="18" key="1">
    <citation type="submission" date="2020-09" db="EMBL/GenBank/DDBJ databases">
        <authorList>
            <person name="Kikuchi T."/>
        </authorList>
    </citation>
    <scope>NUCLEOTIDE SEQUENCE</scope>
    <source>
        <strain evidence="18">SH1</strain>
    </source>
</reference>
<evidence type="ECO:0000256" key="2">
    <source>
        <dbReference type="ARBA" id="ARBA00004173"/>
    </source>
</evidence>
<evidence type="ECO:0000256" key="15">
    <source>
        <dbReference type="ARBA" id="ARBA00046046"/>
    </source>
</evidence>
<gene>
    <name evidence="18" type="ORF">BOKJ2_LOCUS11423</name>
</gene>
<dbReference type="Pfam" id="PF00364">
    <property type="entry name" value="Biotin_lipoyl"/>
    <property type="match status" value="1"/>
</dbReference>
<feature type="domain" description="Lipoyl-binding" evidence="17">
    <location>
        <begin position="59"/>
        <end position="133"/>
    </location>
</feature>
<dbReference type="PANTHER" id="PTHR43416:SF5">
    <property type="entry name" value="DIHYDROLIPOYLLYSINE-RESIDUE SUCCINYLTRANSFERASE COMPONENT OF 2-OXOGLUTARATE DEHYDROGENASE COMPLEX, MITOCHONDRIAL"/>
    <property type="match status" value="1"/>
</dbReference>
<evidence type="ECO:0000256" key="4">
    <source>
        <dbReference type="ARBA" id="ARBA00007317"/>
    </source>
</evidence>
<evidence type="ECO:0000256" key="12">
    <source>
        <dbReference type="ARBA" id="ARBA00023315"/>
    </source>
</evidence>
<dbReference type="AlphaFoldDB" id="A0A811LC67"/>
<proteinExistence type="inferred from homology"/>
<evidence type="ECO:0000259" key="17">
    <source>
        <dbReference type="PROSITE" id="PS50968"/>
    </source>
</evidence>
<dbReference type="PANTHER" id="PTHR43416">
    <property type="entry name" value="DIHYDROLIPOYLLYSINE-RESIDUE SUCCINYLTRANSFERASE COMPONENT OF 2-OXOGLUTARATE DEHYDROGENASE COMPLEX, MITOCHONDRIAL-RELATED"/>
    <property type="match status" value="1"/>
</dbReference>
<keyword evidence="11" id="KW-0496">Mitochondrion</keyword>
<dbReference type="GO" id="GO:0033512">
    <property type="term" value="P:L-lysine catabolic process to acetyl-CoA via saccharopine"/>
    <property type="evidence" value="ECO:0007669"/>
    <property type="project" value="UniProtKB-UniPathway"/>
</dbReference>
<dbReference type="NCBIfam" id="TIGR01347">
    <property type="entry name" value="sucB"/>
    <property type="match status" value="1"/>
</dbReference>
<dbReference type="Proteomes" id="UP000614601">
    <property type="component" value="Unassembled WGS sequence"/>
</dbReference>
<dbReference type="InterPro" id="IPR011053">
    <property type="entry name" value="Single_hybrid_motif"/>
</dbReference>
<dbReference type="FunFam" id="3.30.559.10:FF:000006">
    <property type="entry name" value="Dihydrolipoyllysine-residue succinyltransferase component of 2-oxoglutarate dehydrogenase complex, mitochondrial"/>
    <property type="match status" value="1"/>
</dbReference>
<name>A0A811LC67_9BILA</name>
<protein>
    <recommendedName>
        <fullName evidence="6">Dihydrolipoyllysine-residue succinyltransferase component of 2-oxoglutarate dehydrogenase complex, mitochondrial</fullName>
        <ecNumber evidence="5">2.3.1.61</ecNumber>
    </recommendedName>
    <alternativeName>
        <fullName evidence="14">2-oxoglutarate dehydrogenase complex component E2</fullName>
    </alternativeName>
    <alternativeName>
        <fullName evidence="13">E2K</fullName>
    </alternativeName>
</protein>
<comment type="function">
    <text evidence="15">Dihydrolipoamide succinyltransferase (E2) component of the 2-oxoglutarate dehydrogenase complex. The 2-oxoglutarate dehydrogenase complex catalyzes the overall conversion of 2-oxoglutarate to succinyl-CoA and CO(2). The 2-oxoglutarate dehydrogenase complex is mainly active in the mitochondrion. A fraction of the 2-oxoglutarate dehydrogenase complex also localizes in the nucleus and is required for lysine succinylation of histones: associates with KAT2A on chromatin and provides succinyl-CoA to histone succinyltransferase KAT2A.</text>
</comment>
<comment type="similarity">
    <text evidence="4">Belongs to the 2-oxoacid dehydrogenase family.</text>
</comment>
<comment type="pathway">
    <text evidence="3">Amino-acid degradation; L-lysine degradation via saccharopine pathway; glutaryl-CoA from L-lysine: step 6/6.</text>
</comment>
<comment type="caution">
    <text evidence="18">The sequence shown here is derived from an EMBL/GenBank/DDBJ whole genome shotgun (WGS) entry which is preliminary data.</text>
</comment>
<sequence length="456" mass="49550">MLSRRVFLRLRSCEGLLKSTVRCSSIKVSGPIVSSHRQIGRYEVPRRFIHLSAGLNGEVVEIEGPAFAESITEGDIRWIKQKGDFVEADELVAEIETDKTSVEVPAPFPGTLVELLVEDGDKVTAKQKLYKLEKGASGGGGGGSAAAAPKKEEPKQEDKPAASEPEKPKAEAPKPSSGPVPSSLPPIPPPASKPISSQPIDDIPVSPIIGLKAPADGKNPITGERNETRVKMNRMRQRIAQRLKEAQNVNAMLTTFNEIDMSNIMALRKKYQDLFVKKHGIKLGMMSPFIRASALALQDQPVVNAVIEGEEIVYRNYVDISVAVATPKGLVVPAIRNVEMMGYAQIEKTLAELGAKARDNKIAIEDMQGGTFTISNGGVFGSLYGTPIINPPQSAILGMHSIKDRPVAVNGEVKIRPMMYVALTYDHRLIDGREAVLFLRKIKEAVEEPATILLDL</sequence>
<dbReference type="InterPro" id="IPR006255">
    <property type="entry name" value="SucB"/>
</dbReference>
<feature type="compositionally biased region" description="Pro residues" evidence="16">
    <location>
        <begin position="176"/>
        <end position="192"/>
    </location>
</feature>
<dbReference type="InterPro" id="IPR050537">
    <property type="entry name" value="2-oxoacid_dehydrogenase"/>
</dbReference>
<dbReference type="OrthoDB" id="5391403at2759"/>
<dbReference type="GO" id="GO:0005739">
    <property type="term" value="C:mitochondrion"/>
    <property type="evidence" value="ECO:0007669"/>
    <property type="project" value="UniProtKB-SubCell"/>
</dbReference>
<dbReference type="GO" id="GO:0004149">
    <property type="term" value="F:dihydrolipoyllysine-residue succinyltransferase activity"/>
    <property type="evidence" value="ECO:0007669"/>
    <property type="project" value="UniProtKB-EC"/>
</dbReference>
<organism evidence="18 19">
    <name type="scientific">Bursaphelenchus okinawaensis</name>
    <dbReference type="NCBI Taxonomy" id="465554"/>
    <lineage>
        <taxon>Eukaryota</taxon>
        <taxon>Metazoa</taxon>
        <taxon>Ecdysozoa</taxon>
        <taxon>Nematoda</taxon>
        <taxon>Chromadorea</taxon>
        <taxon>Rhabditida</taxon>
        <taxon>Tylenchina</taxon>
        <taxon>Tylenchomorpha</taxon>
        <taxon>Aphelenchoidea</taxon>
        <taxon>Aphelenchoididae</taxon>
        <taxon>Bursaphelenchus</taxon>
    </lineage>
</organism>
<dbReference type="Pfam" id="PF00198">
    <property type="entry name" value="2-oxoacid_dh"/>
    <property type="match status" value="1"/>
</dbReference>
<evidence type="ECO:0000313" key="19">
    <source>
        <dbReference type="Proteomes" id="UP000614601"/>
    </source>
</evidence>
<dbReference type="GO" id="GO:0006099">
    <property type="term" value="P:tricarboxylic acid cycle"/>
    <property type="evidence" value="ECO:0007669"/>
    <property type="project" value="UniProtKB-KW"/>
</dbReference>
<dbReference type="InterPro" id="IPR001078">
    <property type="entry name" value="2-oxoacid_DH_actylTfrase"/>
</dbReference>
<dbReference type="CDD" id="cd06849">
    <property type="entry name" value="lipoyl_domain"/>
    <property type="match status" value="1"/>
</dbReference>
<dbReference type="UniPathway" id="UPA00868">
    <property type="reaction ID" value="UER00840"/>
</dbReference>
<accession>A0A811LC67</accession>
<evidence type="ECO:0000256" key="14">
    <source>
        <dbReference type="ARBA" id="ARBA00032406"/>
    </source>
</evidence>
<keyword evidence="7" id="KW-0816">Tricarboxylic acid cycle</keyword>
<dbReference type="GO" id="GO:0045252">
    <property type="term" value="C:oxoglutarate dehydrogenase complex"/>
    <property type="evidence" value="ECO:0007669"/>
    <property type="project" value="InterPro"/>
</dbReference>
<feature type="compositionally biased region" description="Basic and acidic residues" evidence="16">
    <location>
        <begin position="149"/>
        <end position="172"/>
    </location>
</feature>
<evidence type="ECO:0000256" key="13">
    <source>
        <dbReference type="ARBA" id="ARBA00031331"/>
    </source>
</evidence>
<keyword evidence="10" id="KW-0809">Transit peptide</keyword>
<dbReference type="Proteomes" id="UP000783686">
    <property type="component" value="Unassembled WGS sequence"/>
</dbReference>
<evidence type="ECO:0000256" key="6">
    <source>
        <dbReference type="ARBA" id="ARBA00020294"/>
    </source>
</evidence>
<dbReference type="EMBL" id="CAJFCW020000005">
    <property type="protein sequence ID" value="CAG9120459.1"/>
    <property type="molecule type" value="Genomic_DNA"/>
</dbReference>
<feature type="region of interest" description="Disordered" evidence="16">
    <location>
        <begin position="133"/>
        <end position="223"/>
    </location>
</feature>
<evidence type="ECO:0000256" key="3">
    <source>
        <dbReference type="ARBA" id="ARBA00005145"/>
    </source>
</evidence>
<dbReference type="SUPFAM" id="SSF51230">
    <property type="entry name" value="Single hybrid motif"/>
    <property type="match status" value="1"/>
</dbReference>
<evidence type="ECO:0000256" key="8">
    <source>
        <dbReference type="ARBA" id="ARBA00022679"/>
    </source>
</evidence>
<dbReference type="SUPFAM" id="SSF52777">
    <property type="entry name" value="CoA-dependent acyltransferases"/>
    <property type="match status" value="1"/>
</dbReference>
<comment type="cofactor">
    <cofactor evidence="1">
        <name>(R)-lipoate</name>
        <dbReference type="ChEBI" id="CHEBI:83088"/>
    </cofactor>
</comment>
<dbReference type="InterPro" id="IPR003016">
    <property type="entry name" value="2-oxoA_DH_lipoyl-BS"/>
</dbReference>
<dbReference type="EC" id="2.3.1.61" evidence="5"/>
<dbReference type="InterPro" id="IPR023213">
    <property type="entry name" value="CAT-like_dom_sf"/>
</dbReference>
<keyword evidence="19" id="KW-1185">Reference proteome</keyword>
<keyword evidence="12" id="KW-0012">Acyltransferase</keyword>
<comment type="subcellular location">
    <subcellularLocation>
        <location evidence="2">Mitochondrion</location>
    </subcellularLocation>
</comment>
<evidence type="ECO:0000256" key="16">
    <source>
        <dbReference type="SAM" id="MobiDB-lite"/>
    </source>
</evidence>
<dbReference type="EMBL" id="CAJFDH010000005">
    <property type="protein sequence ID" value="CAD5225127.1"/>
    <property type="molecule type" value="Genomic_DNA"/>
</dbReference>
<dbReference type="InterPro" id="IPR000089">
    <property type="entry name" value="Biotin_lipoyl"/>
</dbReference>
<evidence type="ECO:0000256" key="1">
    <source>
        <dbReference type="ARBA" id="ARBA00001938"/>
    </source>
</evidence>
<keyword evidence="9" id="KW-0450">Lipoyl</keyword>
<keyword evidence="8" id="KW-0808">Transferase</keyword>
<evidence type="ECO:0000313" key="18">
    <source>
        <dbReference type="EMBL" id="CAD5225127.1"/>
    </source>
</evidence>
<evidence type="ECO:0000256" key="9">
    <source>
        <dbReference type="ARBA" id="ARBA00022823"/>
    </source>
</evidence>
<dbReference type="Gene3D" id="2.40.50.100">
    <property type="match status" value="1"/>
</dbReference>